<reference evidence="20 21" key="1">
    <citation type="journal article" date="2014" name="Mol. Plant">
        <title>Chromosome Scale Genome Assembly and Transcriptome Profiling of Nannochloropsis gaditana in Nitrogen Depletion.</title>
        <authorList>
            <person name="Corteggiani Carpinelli E."/>
            <person name="Telatin A."/>
            <person name="Vitulo N."/>
            <person name="Forcato C."/>
            <person name="D'Angelo M."/>
            <person name="Schiavon R."/>
            <person name="Vezzi A."/>
            <person name="Giacometti G.M."/>
            <person name="Morosinotto T."/>
            <person name="Valle G."/>
        </authorList>
    </citation>
    <scope>NUCLEOTIDE SEQUENCE [LARGE SCALE GENOMIC DNA]</scope>
    <source>
        <strain evidence="20 21">B-31</strain>
    </source>
</reference>
<evidence type="ECO:0000256" key="14">
    <source>
        <dbReference type="ARBA" id="ARBA00042025"/>
    </source>
</evidence>
<evidence type="ECO:0000313" key="21">
    <source>
        <dbReference type="Proteomes" id="UP000019335"/>
    </source>
</evidence>
<keyword evidence="17" id="KW-0812">Transmembrane</keyword>
<dbReference type="GO" id="GO:0005576">
    <property type="term" value="C:extracellular region"/>
    <property type="evidence" value="ECO:0007669"/>
    <property type="project" value="UniProtKB-SubCell"/>
</dbReference>
<keyword evidence="8" id="KW-0326">Glycosidase</keyword>
<feature type="domain" description="Glycoside hydrolase family 5" evidence="19">
    <location>
        <begin position="255"/>
        <end position="485"/>
    </location>
</feature>
<feature type="transmembrane region" description="Helical" evidence="17">
    <location>
        <begin position="682"/>
        <end position="703"/>
    </location>
</feature>
<comment type="subcellular location">
    <subcellularLocation>
        <location evidence="1">Secreted</location>
    </subcellularLocation>
</comment>
<evidence type="ECO:0000313" key="20">
    <source>
        <dbReference type="EMBL" id="EWM27718.1"/>
    </source>
</evidence>
<dbReference type="EMBL" id="AZIL01000424">
    <property type="protein sequence ID" value="EWM27718.1"/>
    <property type="molecule type" value="Genomic_DNA"/>
</dbReference>
<dbReference type="GO" id="GO:0046557">
    <property type="term" value="F:glucan endo-1,6-beta-glucosidase activity"/>
    <property type="evidence" value="ECO:0007669"/>
    <property type="project" value="UniProtKB-EC"/>
</dbReference>
<evidence type="ECO:0000256" key="2">
    <source>
        <dbReference type="ARBA" id="ARBA00005641"/>
    </source>
</evidence>
<comment type="caution">
    <text evidence="20">The sequence shown here is derived from an EMBL/GenBank/DDBJ whole genome shotgun (WGS) entry which is preliminary data.</text>
</comment>
<feature type="chain" id="PRO_5004904700" description="glucan endo-1,6-beta-glucosidase" evidence="18">
    <location>
        <begin position="23"/>
        <end position="750"/>
    </location>
</feature>
<dbReference type="InterPro" id="IPR001547">
    <property type="entry name" value="Glyco_hydro_5"/>
</dbReference>
<keyword evidence="6" id="KW-0325">Glycoprotein</keyword>
<keyword evidence="3" id="KW-0964">Secreted</keyword>
<organism evidence="20 21">
    <name type="scientific">Nannochloropsis gaditana</name>
    <dbReference type="NCBI Taxonomy" id="72520"/>
    <lineage>
        <taxon>Eukaryota</taxon>
        <taxon>Sar</taxon>
        <taxon>Stramenopiles</taxon>
        <taxon>Ochrophyta</taxon>
        <taxon>Eustigmatophyceae</taxon>
        <taxon>Eustigmatales</taxon>
        <taxon>Monodopsidaceae</taxon>
        <taxon>Nannochloropsis</taxon>
    </lineage>
</organism>
<comment type="similarity">
    <text evidence="2">Belongs to the glycosyl hydrolase 5 (cellulase A) family.</text>
</comment>
<evidence type="ECO:0000256" key="5">
    <source>
        <dbReference type="ARBA" id="ARBA00022801"/>
    </source>
</evidence>
<keyword evidence="5" id="KW-0378">Hydrolase</keyword>
<dbReference type="GO" id="GO:0009986">
    <property type="term" value="C:cell surface"/>
    <property type="evidence" value="ECO:0007669"/>
    <property type="project" value="TreeGrafter"/>
</dbReference>
<accession>W7TW19</accession>
<keyword evidence="7" id="KW-0119">Carbohydrate metabolism</keyword>
<sequence length="750" mass="83808">MSPGLYFSVCLVAISLIAGVTGFSWPWSSTRDPPKATPPHAQIGSIIKSSSVSHHTKLVDGTIMMEWRSKPPRGAYAHRTVDPSNMICRLDPKVTASTILDFQTEIGELWGGACGRNRGVFILEPADGKTYDCGNLPESWGIPNVGSLLSAQPAKAVTALANYISAVYNSTVVKGPSACDFNALAYLTCGREEPWRTVPWYNKIKNPIRAVNIGGLFVLEQWILPGFVTWGEETGIWDQYTFSSECKKMGICDQLKQHWETWYSADDFLQMKKFGLNTIRLPVGYWYFAERVGLNPAPYLVPDQDLFDAHHPITNVIRWADEAGLQVILDLHGAPYSQNGLDNSGRMTDDPNVHNWGETWLYDETAISETVQILSSMALYIKFLSEEQHLDNVMMLELVNEPWVFLDMGMVRDFYILAISSVRAVLPDMPILLHDSFHGDMWAMMLKYFPFDNVYMDTHIYHGFNPSDIASDSYQADKQKMYVHERMSCAMTSMLRYETCSAAPTITGEFSLAIDNCMNAIDRKFQDYGQCDRIARRSTDPWWKDHIRSFAHRQMDVYERELGWSFWTYKLDKHAETTAESAPLWSFRLAVKEGYIDTSYPPHACRYDPVADWQDKAPTAAPASKPAPDSAPADEGVVSKPKLAREQDVKTETGEDADLVLLAPPEETPGGRAPQRMSASTYPGWVLTFIGVAALIGAGVLLAHRYTGGRPLSVLTTQLSSAMQAVLPSSVHRGQYETVGDSSMPVGTQC</sequence>
<feature type="region of interest" description="Disordered" evidence="16">
    <location>
        <begin position="616"/>
        <end position="653"/>
    </location>
</feature>
<keyword evidence="9" id="KW-0624">Polysaccharide degradation</keyword>
<dbReference type="EC" id="3.2.1.75" evidence="12"/>
<gene>
    <name evidence="20" type="ORF">Naga_100034g4</name>
</gene>
<evidence type="ECO:0000256" key="16">
    <source>
        <dbReference type="SAM" id="MobiDB-lite"/>
    </source>
</evidence>
<protein>
    <recommendedName>
        <fullName evidence="12">glucan endo-1,6-beta-glucosidase</fullName>
        <ecNumber evidence="12">3.2.1.75</ecNumber>
    </recommendedName>
    <alternativeName>
        <fullName evidence="14">Beta-1,6-glucanase B</fullName>
    </alternativeName>
    <alternativeName>
        <fullName evidence="13">Endo-1,6-beta-D-glucanase B</fullName>
    </alternativeName>
    <alternativeName>
        <fullName evidence="15">Endo-1,6-beta-glucanase B</fullName>
    </alternativeName>
</protein>
<evidence type="ECO:0000256" key="4">
    <source>
        <dbReference type="ARBA" id="ARBA00022729"/>
    </source>
</evidence>
<name>W7TW19_9STRA</name>
<evidence type="ECO:0000256" key="8">
    <source>
        <dbReference type="ARBA" id="ARBA00023295"/>
    </source>
</evidence>
<dbReference type="Pfam" id="PF00150">
    <property type="entry name" value="Cellulase"/>
    <property type="match status" value="1"/>
</dbReference>
<dbReference type="AlphaFoldDB" id="W7TW19"/>
<evidence type="ECO:0000256" key="18">
    <source>
        <dbReference type="SAM" id="SignalP"/>
    </source>
</evidence>
<feature type="signal peptide" evidence="18">
    <location>
        <begin position="1"/>
        <end position="22"/>
    </location>
</feature>
<evidence type="ECO:0000256" key="13">
    <source>
        <dbReference type="ARBA" id="ARBA00041472"/>
    </source>
</evidence>
<feature type="compositionally biased region" description="Low complexity" evidence="16">
    <location>
        <begin position="616"/>
        <end position="634"/>
    </location>
</feature>
<keyword evidence="17" id="KW-0472">Membrane</keyword>
<comment type="catalytic activity">
    <reaction evidence="10">
        <text>Random hydrolysis of (1-&gt;6)-linkages in (1-&gt;6)-beta-D-glucans.</text>
        <dbReference type="EC" id="3.2.1.75"/>
    </reaction>
</comment>
<dbReference type="PANTHER" id="PTHR31297">
    <property type="entry name" value="GLUCAN ENDO-1,6-BETA-GLUCOSIDASE B"/>
    <property type="match status" value="1"/>
</dbReference>
<evidence type="ECO:0000256" key="7">
    <source>
        <dbReference type="ARBA" id="ARBA00023277"/>
    </source>
</evidence>
<dbReference type="Proteomes" id="UP000019335">
    <property type="component" value="Chromosome 6"/>
</dbReference>
<dbReference type="SUPFAM" id="SSF51445">
    <property type="entry name" value="(Trans)glycosidases"/>
    <property type="match status" value="1"/>
</dbReference>
<evidence type="ECO:0000256" key="6">
    <source>
        <dbReference type="ARBA" id="ARBA00023180"/>
    </source>
</evidence>
<dbReference type="GO" id="GO:0009251">
    <property type="term" value="P:glucan catabolic process"/>
    <property type="evidence" value="ECO:0007669"/>
    <property type="project" value="TreeGrafter"/>
</dbReference>
<evidence type="ECO:0000256" key="1">
    <source>
        <dbReference type="ARBA" id="ARBA00004613"/>
    </source>
</evidence>
<evidence type="ECO:0000256" key="10">
    <source>
        <dbReference type="ARBA" id="ARBA00036633"/>
    </source>
</evidence>
<evidence type="ECO:0000256" key="12">
    <source>
        <dbReference type="ARBA" id="ARBA00038935"/>
    </source>
</evidence>
<evidence type="ECO:0000259" key="19">
    <source>
        <dbReference type="Pfam" id="PF00150"/>
    </source>
</evidence>
<evidence type="ECO:0000256" key="9">
    <source>
        <dbReference type="ARBA" id="ARBA00023326"/>
    </source>
</evidence>
<evidence type="ECO:0000256" key="3">
    <source>
        <dbReference type="ARBA" id="ARBA00022525"/>
    </source>
</evidence>
<evidence type="ECO:0000256" key="15">
    <source>
        <dbReference type="ARBA" id="ARBA00043257"/>
    </source>
</evidence>
<dbReference type="Gene3D" id="3.20.20.80">
    <property type="entry name" value="Glycosidases"/>
    <property type="match status" value="1"/>
</dbReference>
<evidence type="ECO:0000256" key="11">
    <source>
        <dbReference type="ARBA" id="ARBA00037628"/>
    </source>
</evidence>
<dbReference type="GO" id="GO:0004338">
    <property type="term" value="F:glucan exo-1,3-beta-glucosidase activity"/>
    <property type="evidence" value="ECO:0007669"/>
    <property type="project" value="TreeGrafter"/>
</dbReference>
<dbReference type="OrthoDB" id="1887033at2759"/>
<comment type="function">
    <text evidence="11">Beta-glucanases participate in the metabolism of beta-glucan, the main structural component of the cell wall. Acts on lutean, pustulan and 1,6-oligo-beta-D-glucosides.</text>
</comment>
<dbReference type="InterPro" id="IPR017853">
    <property type="entry name" value="GH"/>
</dbReference>
<keyword evidence="17" id="KW-1133">Transmembrane helix</keyword>
<proteinExistence type="inferred from homology"/>
<dbReference type="InterPro" id="IPR050386">
    <property type="entry name" value="Glycosyl_hydrolase_5"/>
</dbReference>
<keyword evidence="21" id="KW-1185">Reference proteome</keyword>
<evidence type="ECO:0000256" key="17">
    <source>
        <dbReference type="SAM" id="Phobius"/>
    </source>
</evidence>
<dbReference type="PANTHER" id="PTHR31297:SF39">
    <property type="entry name" value="GLUCAN ENDO-1,6-BETA-GLUCOSIDASE B"/>
    <property type="match status" value="1"/>
</dbReference>
<feature type="compositionally biased region" description="Basic and acidic residues" evidence="16">
    <location>
        <begin position="643"/>
        <end position="653"/>
    </location>
</feature>
<keyword evidence="4 18" id="KW-0732">Signal</keyword>